<dbReference type="GO" id="GO:0005524">
    <property type="term" value="F:ATP binding"/>
    <property type="evidence" value="ECO:0007669"/>
    <property type="project" value="UniProtKB-KW"/>
</dbReference>
<keyword evidence="10" id="KW-0067">ATP-binding</keyword>
<keyword evidence="4" id="KW-0479">Metal-binding</keyword>
<dbReference type="GO" id="GO:0042393">
    <property type="term" value="F:histone binding"/>
    <property type="evidence" value="ECO:0007669"/>
    <property type="project" value="TreeGrafter"/>
</dbReference>
<dbReference type="EC" id="2.7.10.2" evidence="2"/>
<keyword evidence="6" id="KW-0227">DNA damage</keyword>
<organism evidence="24 25">
    <name type="scientific">Notothenia coriiceps</name>
    <name type="common">black rockcod</name>
    <dbReference type="NCBI Taxonomy" id="8208"/>
    <lineage>
        <taxon>Eukaryota</taxon>
        <taxon>Metazoa</taxon>
        <taxon>Chordata</taxon>
        <taxon>Craniata</taxon>
        <taxon>Vertebrata</taxon>
        <taxon>Euteleostomi</taxon>
        <taxon>Actinopterygii</taxon>
        <taxon>Neopterygii</taxon>
        <taxon>Teleostei</taxon>
        <taxon>Neoteleostei</taxon>
        <taxon>Acanthomorphata</taxon>
        <taxon>Eupercaria</taxon>
        <taxon>Perciformes</taxon>
        <taxon>Notothenioidei</taxon>
        <taxon>Nototheniidae</taxon>
        <taxon>Notothenia</taxon>
    </lineage>
</organism>
<dbReference type="GeneID" id="104960651"/>
<reference evidence="25" key="1">
    <citation type="submission" date="2025-08" db="UniProtKB">
        <authorList>
            <consortium name="RefSeq"/>
        </authorList>
    </citation>
    <scope>IDENTIFICATION</scope>
    <source>
        <tissue evidence="25">Muscle</tissue>
    </source>
</reference>
<dbReference type="SUPFAM" id="SSF57903">
    <property type="entry name" value="FYVE/PHD zinc finger"/>
    <property type="match status" value="1"/>
</dbReference>
<keyword evidence="3" id="KW-0808">Transferase</keyword>
<dbReference type="SMART" id="SM00249">
    <property type="entry name" value="PHD"/>
    <property type="match status" value="1"/>
</dbReference>
<dbReference type="GO" id="GO:0090535">
    <property type="term" value="C:WICH complex"/>
    <property type="evidence" value="ECO:0007669"/>
    <property type="project" value="InterPro"/>
</dbReference>
<dbReference type="CDD" id="cd15628">
    <property type="entry name" value="PHD_BAZ1B"/>
    <property type="match status" value="1"/>
</dbReference>
<evidence type="ECO:0000256" key="10">
    <source>
        <dbReference type="ARBA" id="ARBA00022840"/>
    </source>
</evidence>
<gene>
    <name evidence="25" type="primary">LOC104960651</name>
</gene>
<evidence type="ECO:0000256" key="21">
    <source>
        <dbReference type="PROSITE-ProRule" id="PRU00175"/>
    </source>
</evidence>
<evidence type="ECO:0000256" key="11">
    <source>
        <dbReference type="ARBA" id="ARBA00023015"/>
    </source>
</evidence>
<dbReference type="InterPro" id="IPR001965">
    <property type="entry name" value="Znf_PHD"/>
</dbReference>
<dbReference type="InterPro" id="IPR047256">
    <property type="entry name" value="BAZ1B_PHD"/>
</dbReference>
<dbReference type="GO" id="GO:0006974">
    <property type="term" value="P:DNA damage response"/>
    <property type="evidence" value="ECO:0007669"/>
    <property type="project" value="UniProtKB-KW"/>
</dbReference>
<comment type="similarity">
    <text evidence="18">Belongs to the WAL family. BAZ1B subfamily.</text>
</comment>
<dbReference type="PANTHER" id="PTHR46802:SF1">
    <property type="entry name" value="TYROSINE-PROTEIN KINASE BAZ1B"/>
    <property type="match status" value="1"/>
</dbReference>
<evidence type="ECO:0000259" key="23">
    <source>
        <dbReference type="PROSITE" id="PS50089"/>
    </source>
</evidence>
<evidence type="ECO:0000256" key="9">
    <source>
        <dbReference type="ARBA" id="ARBA00022833"/>
    </source>
</evidence>
<dbReference type="KEGG" id="ncc:104960651"/>
<dbReference type="InterPro" id="IPR011011">
    <property type="entry name" value="Znf_FYVE_PHD"/>
</dbReference>
<evidence type="ECO:0000256" key="5">
    <source>
        <dbReference type="ARBA" id="ARBA00022741"/>
    </source>
</evidence>
<evidence type="ECO:0000256" key="8">
    <source>
        <dbReference type="ARBA" id="ARBA00022777"/>
    </source>
</evidence>
<dbReference type="PROSITE" id="PS50016">
    <property type="entry name" value="ZF_PHD_2"/>
    <property type="match status" value="1"/>
</dbReference>
<evidence type="ECO:0000256" key="12">
    <source>
        <dbReference type="ARBA" id="ARBA00023054"/>
    </source>
</evidence>
<evidence type="ECO:0000256" key="6">
    <source>
        <dbReference type="ARBA" id="ARBA00022763"/>
    </source>
</evidence>
<evidence type="ECO:0000256" key="7">
    <source>
        <dbReference type="ARBA" id="ARBA00022771"/>
    </source>
</evidence>
<keyword evidence="14" id="KW-0829">Tyrosine-protein kinase</keyword>
<dbReference type="InterPro" id="IPR019786">
    <property type="entry name" value="Zinc_finger_PHD-type_CS"/>
</dbReference>
<evidence type="ECO:0000313" key="25">
    <source>
        <dbReference type="RefSeq" id="XP_010787041.1"/>
    </source>
</evidence>
<evidence type="ECO:0000256" key="20">
    <source>
        <dbReference type="ARBA" id="ARBA00076449"/>
    </source>
</evidence>
<evidence type="ECO:0000259" key="22">
    <source>
        <dbReference type="PROSITE" id="PS50016"/>
    </source>
</evidence>
<accession>A0A6I9PNB0</accession>
<dbReference type="InterPro" id="IPR019787">
    <property type="entry name" value="Znf_PHD-finger"/>
</dbReference>
<keyword evidence="11" id="KW-0805">Transcription regulation</keyword>
<feature type="domain" description="PHD-type" evidence="22">
    <location>
        <begin position="102"/>
        <end position="152"/>
    </location>
</feature>
<keyword evidence="12" id="KW-0175">Coiled coil</keyword>
<evidence type="ECO:0000313" key="24">
    <source>
        <dbReference type="Proteomes" id="UP000504611"/>
    </source>
</evidence>
<evidence type="ECO:0000256" key="2">
    <source>
        <dbReference type="ARBA" id="ARBA00011903"/>
    </source>
</evidence>
<comment type="catalytic activity">
    <reaction evidence="17">
        <text>L-tyrosyl-[protein] + ATP = O-phospho-L-tyrosyl-[protein] + ADP + H(+)</text>
        <dbReference type="Rhea" id="RHEA:10596"/>
        <dbReference type="Rhea" id="RHEA-COMP:10136"/>
        <dbReference type="Rhea" id="RHEA-COMP:20101"/>
        <dbReference type="ChEBI" id="CHEBI:15378"/>
        <dbReference type="ChEBI" id="CHEBI:30616"/>
        <dbReference type="ChEBI" id="CHEBI:46858"/>
        <dbReference type="ChEBI" id="CHEBI:61978"/>
        <dbReference type="ChEBI" id="CHEBI:456216"/>
        <dbReference type="EC" id="2.7.10.2"/>
    </reaction>
</comment>
<keyword evidence="24" id="KW-1185">Reference proteome</keyword>
<keyword evidence="8" id="KW-0418">Kinase</keyword>
<evidence type="ECO:0000256" key="19">
    <source>
        <dbReference type="ARBA" id="ARBA00069894"/>
    </source>
</evidence>
<dbReference type="GO" id="GO:0008270">
    <property type="term" value="F:zinc ion binding"/>
    <property type="evidence" value="ECO:0007669"/>
    <property type="project" value="UniProtKB-KW"/>
</dbReference>
<protein>
    <recommendedName>
        <fullName evidence="19">Tyrosine-protein kinase BAZ1B</fullName>
        <ecNumber evidence="2">2.7.10.2</ecNumber>
    </recommendedName>
    <alternativeName>
        <fullName evidence="20">Bromodomain adjacent to zinc finger domain protein 1B</fullName>
    </alternativeName>
</protein>
<comment type="cofactor">
    <cofactor evidence="1">
        <name>Mn(2+)</name>
        <dbReference type="ChEBI" id="CHEBI:29035"/>
    </cofactor>
</comment>
<proteinExistence type="inferred from homology"/>
<feature type="domain" description="RING-type" evidence="23">
    <location>
        <begin position="105"/>
        <end position="150"/>
    </location>
</feature>
<name>A0A6I9PNB0_9TELE</name>
<dbReference type="RefSeq" id="XP_010787041.1">
    <property type="nucleotide sequence ID" value="XM_010788739.1"/>
</dbReference>
<evidence type="ECO:0000256" key="15">
    <source>
        <dbReference type="ARBA" id="ARBA00023163"/>
    </source>
</evidence>
<evidence type="ECO:0000256" key="13">
    <source>
        <dbReference type="ARBA" id="ARBA00023117"/>
    </source>
</evidence>
<dbReference type="OrthoDB" id="787137at2759"/>
<evidence type="ECO:0000256" key="16">
    <source>
        <dbReference type="ARBA" id="ARBA00023242"/>
    </source>
</evidence>
<evidence type="ECO:0000256" key="18">
    <source>
        <dbReference type="ARBA" id="ARBA00061696"/>
    </source>
</evidence>
<keyword evidence="15" id="KW-0804">Transcription</keyword>
<dbReference type="AlphaFoldDB" id="A0A6I9PNB0"/>
<dbReference type="InterPro" id="IPR047174">
    <property type="entry name" value="BAZ1B"/>
</dbReference>
<evidence type="ECO:0000256" key="1">
    <source>
        <dbReference type="ARBA" id="ARBA00001936"/>
    </source>
</evidence>
<dbReference type="PROSITE" id="PS01359">
    <property type="entry name" value="ZF_PHD_1"/>
    <property type="match status" value="1"/>
</dbReference>
<evidence type="ECO:0000256" key="3">
    <source>
        <dbReference type="ARBA" id="ARBA00022679"/>
    </source>
</evidence>
<dbReference type="FunFam" id="3.30.40.10:FF:000131">
    <property type="entry name" value="tyrosine-protein kinase BAZ1B isoform X1"/>
    <property type="match status" value="1"/>
</dbReference>
<evidence type="ECO:0000256" key="17">
    <source>
        <dbReference type="ARBA" id="ARBA00051245"/>
    </source>
</evidence>
<evidence type="ECO:0000256" key="4">
    <source>
        <dbReference type="ARBA" id="ARBA00022723"/>
    </source>
</evidence>
<keyword evidence="5" id="KW-0547">Nucleotide-binding</keyword>
<dbReference type="Gene3D" id="3.30.40.10">
    <property type="entry name" value="Zinc/RING finger domain, C3HC4 (zinc finger)"/>
    <property type="match status" value="1"/>
</dbReference>
<dbReference type="GO" id="GO:0004715">
    <property type="term" value="F:non-membrane spanning protein tyrosine kinase activity"/>
    <property type="evidence" value="ECO:0007669"/>
    <property type="project" value="UniProtKB-EC"/>
</dbReference>
<dbReference type="InterPro" id="IPR013083">
    <property type="entry name" value="Znf_RING/FYVE/PHD"/>
</dbReference>
<dbReference type="PANTHER" id="PTHR46802">
    <property type="entry name" value="TYROSINE-PROTEIN KINASE BAZ1B"/>
    <property type="match status" value="1"/>
</dbReference>
<dbReference type="Pfam" id="PF00628">
    <property type="entry name" value="PHD"/>
    <property type="match status" value="1"/>
</dbReference>
<keyword evidence="7 21" id="KW-0863">Zinc-finger</keyword>
<dbReference type="GO" id="GO:0140801">
    <property type="term" value="F:histone H2AXY142 kinase activity"/>
    <property type="evidence" value="ECO:0007669"/>
    <property type="project" value="InterPro"/>
</dbReference>
<evidence type="ECO:0000256" key="14">
    <source>
        <dbReference type="ARBA" id="ARBA00023137"/>
    </source>
</evidence>
<keyword evidence="9" id="KW-0862">Zinc</keyword>
<dbReference type="Proteomes" id="UP000504611">
    <property type="component" value="Unplaced"/>
</dbReference>
<dbReference type="PROSITE" id="PS50089">
    <property type="entry name" value="ZF_RING_2"/>
    <property type="match status" value="1"/>
</dbReference>
<keyword evidence="13" id="KW-0103">Bromodomain</keyword>
<keyword evidence="16" id="KW-0539">Nucleus</keyword>
<sequence>MKDMEKLKDFGEIVITIQACVIKKFLQGFMAPKQKKKKKTAGEESSKAEEVDDEKRLAEEARVATAVEKWKTAIREAQTFSRMHVLLGMLDACIKWDMSAENARCKVCRKKGDDEKLILCDECNKAFHLFCLRPALYRIPDGEWLCPACQPTVARRGSRSR</sequence>
<dbReference type="InterPro" id="IPR001841">
    <property type="entry name" value="Znf_RING"/>
</dbReference>